<feature type="compositionally biased region" description="Basic and acidic residues" evidence="7">
    <location>
        <begin position="367"/>
        <end position="392"/>
    </location>
</feature>
<evidence type="ECO:0000259" key="8">
    <source>
        <dbReference type="PROSITE" id="PS50217"/>
    </source>
</evidence>
<keyword evidence="10" id="KW-1185">Reference proteome</keyword>
<feature type="compositionally biased region" description="Low complexity" evidence="7">
    <location>
        <begin position="352"/>
        <end position="366"/>
    </location>
</feature>
<feature type="region of interest" description="Disordered" evidence="7">
    <location>
        <begin position="78"/>
        <end position="163"/>
    </location>
</feature>
<feature type="compositionally biased region" description="Low complexity" evidence="7">
    <location>
        <begin position="298"/>
        <end position="325"/>
    </location>
</feature>
<evidence type="ECO:0000256" key="7">
    <source>
        <dbReference type="SAM" id="MobiDB-lite"/>
    </source>
</evidence>
<dbReference type="SMART" id="SM00338">
    <property type="entry name" value="BRLZ"/>
    <property type="match status" value="1"/>
</dbReference>
<name>A0AAF0DQT5_9BASI</name>
<evidence type="ECO:0000256" key="5">
    <source>
        <dbReference type="ARBA" id="ARBA00023242"/>
    </source>
</evidence>
<dbReference type="PANTHER" id="PTHR13044">
    <property type="entry name" value="ACTIVATING TRANSCRIPTION FACTOR ATF 4/5"/>
    <property type="match status" value="1"/>
</dbReference>
<evidence type="ECO:0000313" key="9">
    <source>
        <dbReference type="EMBL" id="WFC93702.1"/>
    </source>
</evidence>
<feature type="coiled-coil region" evidence="6">
    <location>
        <begin position="437"/>
        <end position="471"/>
    </location>
</feature>
<dbReference type="GO" id="GO:0001228">
    <property type="term" value="F:DNA-binding transcription activator activity, RNA polymerase II-specific"/>
    <property type="evidence" value="ECO:0007669"/>
    <property type="project" value="TreeGrafter"/>
</dbReference>
<keyword evidence="4" id="KW-0804">Transcription</keyword>
<keyword evidence="2" id="KW-0805">Transcription regulation</keyword>
<dbReference type="PANTHER" id="PTHR13044:SF14">
    <property type="entry name" value="CRYPTOCEPHAL, ISOFORM A"/>
    <property type="match status" value="1"/>
</dbReference>
<dbReference type="CDD" id="cd14705">
    <property type="entry name" value="bZIP_Zip1"/>
    <property type="match status" value="1"/>
</dbReference>
<dbReference type="GO" id="GO:0005634">
    <property type="term" value="C:nucleus"/>
    <property type="evidence" value="ECO:0007669"/>
    <property type="project" value="UniProtKB-SubCell"/>
</dbReference>
<evidence type="ECO:0000256" key="4">
    <source>
        <dbReference type="ARBA" id="ARBA00023163"/>
    </source>
</evidence>
<proteinExistence type="predicted"/>
<dbReference type="EMBL" id="CP119951">
    <property type="protein sequence ID" value="WFC93702.1"/>
    <property type="molecule type" value="Genomic_DNA"/>
</dbReference>
<feature type="compositionally biased region" description="Basic and acidic residues" evidence="7">
    <location>
        <begin position="83"/>
        <end position="106"/>
    </location>
</feature>
<gene>
    <name evidence="9" type="ORF">MBRA1_000324</name>
</gene>
<comment type="subcellular location">
    <subcellularLocation>
        <location evidence="1">Nucleus</location>
    </subcellularLocation>
</comment>
<accession>A0AAF0DQT5</accession>
<dbReference type="Gene3D" id="1.20.5.170">
    <property type="match status" value="1"/>
</dbReference>
<protein>
    <recommendedName>
        <fullName evidence="8">BZIP domain-containing protein</fullName>
    </recommendedName>
</protein>
<dbReference type="InterPro" id="IPR046347">
    <property type="entry name" value="bZIP_sf"/>
</dbReference>
<evidence type="ECO:0000313" key="10">
    <source>
        <dbReference type="Proteomes" id="UP001216638"/>
    </source>
</evidence>
<organism evidence="9 10">
    <name type="scientific">Malassezia brasiliensis</name>
    <dbReference type="NCBI Taxonomy" id="1821822"/>
    <lineage>
        <taxon>Eukaryota</taxon>
        <taxon>Fungi</taxon>
        <taxon>Dikarya</taxon>
        <taxon>Basidiomycota</taxon>
        <taxon>Ustilaginomycotina</taxon>
        <taxon>Malasseziomycetes</taxon>
        <taxon>Malasseziales</taxon>
        <taxon>Malasseziaceae</taxon>
        <taxon>Malassezia</taxon>
    </lineage>
</organism>
<feature type="compositionally biased region" description="Low complexity" evidence="7">
    <location>
        <begin position="208"/>
        <end position="222"/>
    </location>
</feature>
<keyword evidence="6" id="KW-0175">Coiled coil</keyword>
<evidence type="ECO:0000256" key="2">
    <source>
        <dbReference type="ARBA" id="ARBA00023015"/>
    </source>
</evidence>
<evidence type="ECO:0000256" key="1">
    <source>
        <dbReference type="ARBA" id="ARBA00004123"/>
    </source>
</evidence>
<evidence type="ECO:0000256" key="6">
    <source>
        <dbReference type="SAM" id="Coils"/>
    </source>
</evidence>
<feature type="compositionally biased region" description="Basic and acidic residues" evidence="7">
    <location>
        <begin position="525"/>
        <end position="535"/>
    </location>
</feature>
<dbReference type="PROSITE" id="PS00036">
    <property type="entry name" value="BZIP_BASIC"/>
    <property type="match status" value="1"/>
</dbReference>
<dbReference type="SUPFAM" id="SSF57959">
    <property type="entry name" value="Leucine zipper domain"/>
    <property type="match status" value="1"/>
</dbReference>
<dbReference type="AlphaFoldDB" id="A0AAF0DQT5"/>
<reference evidence="9" key="1">
    <citation type="submission" date="2023-03" db="EMBL/GenBank/DDBJ databases">
        <title>Mating type loci evolution in Malassezia.</title>
        <authorList>
            <person name="Coelho M.A."/>
        </authorList>
    </citation>
    <scope>NUCLEOTIDE SEQUENCE</scope>
    <source>
        <strain evidence="9">CBS 14135</strain>
    </source>
</reference>
<keyword evidence="3" id="KW-0238">DNA-binding</keyword>
<evidence type="ECO:0000256" key="3">
    <source>
        <dbReference type="ARBA" id="ARBA00023125"/>
    </source>
</evidence>
<feature type="region of interest" description="Disordered" evidence="7">
    <location>
        <begin position="252"/>
        <end position="437"/>
    </location>
</feature>
<keyword evidence="5" id="KW-0539">Nucleus</keyword>
<dbReference type="Pfam" id="PF07716">
    <property type="entry name" value="bZIP_2"/>
    <property type="match status" value="1"/>
</dbReference>
<dbReference type="InterPro" id="IPR004827">
    <property type="entry name" value="bZIP"/>
</dbReference>
<sequence length="535" mass="56761">MATEDHNSISFILGLNQFQEPSGTENVEAPAAGDTNPLLAGLNLLPSASPENPEETMSNFANQLSLWTNASFNFDGPMGHALIGDEEKEPPKNDGQAHRDDDEKRMQRFLAASGAHSNAARDKNRELDRENRLSPNGTSQPSAHAGETPTQGAFGSGAPFSNDLLHAASPGRVFAHAQPHAALGPHDTNAWRATSADRSSVPAERPDAAATPTPAPAPSSDTSWDLTSTLALHYLLSKNPGVLQNLPHVAQGPAGMASAPPTPSVPGPSTWNAPAQGARAHSSSGYTTPHAPVDPYQLLHAPSPLPASSAQSSSSSLSLGESSRLTRPAQPTPPSSEFTFSPPGEARKSVAGSKRGSSSHGRSGTGKAERGGESEDEPHDANNDATKDDRRNGRGTNATERVKLVNTGNPEADAEANRLALEEDKRRRNTAASARFRVKKKQREAALEMTARELEAQVGELKQINERLRTENEWLKRLITTRPEGLSALLGSSMPPATQVTPPAPPRPHVPVNQPIRPALPHMTLGKETRDGQAE</sequence>
<feature type="domain" description="BZIP" evidence="8">
    <location>
        <begin position="423"/>
        <end position="482"/>
    </location>
</feature>
<dbReference type="Proteomes" id="UP001216638">
    <property type="component" value="Chromosome 1"/>
</dbReference>
<dbReference type="PROSITE" id="PS50217">
    <property type="entry name" value="BZIP"/>
    <property type="match status" value="1"/>
</dbReference>
<feature type="compositionally biased region" description="Polar residues" evidence="7">
    <location>
        <begin position="133"/>
        <end position="153"/>
    </location>
</feature>
<feature type="compositionally biased region" description="Basic and acidic residues" evidence="7">
    <location>
        <begin position="119"/>
        <end position="132"/>
    </location>
</feature>
<feature type="region of interest" description="Disordered" evidence="7">
    <location>
        <begin position="487"/>
        <end position="535"/>
    </location>
</feature>
<feature type="region of interest" description="Disordered" evidence="7">
    <location>
        <begin position="193"/>
        <end position="222"/>
    </location>
</feature>
<dbReference type="GO" id="GO:0000977">
    <property type="term" value="F:RNA polymerase II transcription regulatory region sequence-specific DNA binding"/>
    <property type="evidence" value="ECO:0007669"/>
    <property type="project" value="TreeGrafter"/>
</dbReference>